<feature type="domain" description="Peptidase M4 C-terminal" evidence="12">
    <location>
        <begin position="356"/>
        <end position="524"/>
    </location>
</feature>
<dbReference type="InterPro" id="IPR011096">
    <property type="entry name" value="FTP_domain"/>
</dbReference>
<evidence type="ECO:0000259" key="13">
    <source>
        <dbReference type="Pfam" id="PF04151"/>
    </source>
</evidence>
<evidence type="ECO:0000256" key="6">
    <source>
        <dbReference type="ARBA" id="ARBA00022833"/>
    </source>
</evidence>
<dbReference type="Gene3D" id="3.10.450.490">
    <property type="match status" value="1"/>
</dbReference>
<dbReference type="SUPFAM" id="SSF55486">
    <property type="entry name" value="Metalloproteases ('zincins'), catalytic domain"/>
    <property type="match status" value="1"/>
</dbReference>
<dbReference type="CDD" id="cd09597">
    <property type="entry name" value="M4_TLP"/>
    <property type="match status" value="1"/>
</dbReference>
<evidence type="ECO:0000259" key="12">
    <source>
        <dbReference type="Pfam" id="PF02868"/>
    </source>
</evidence>
<evidence type="ECO:0000259" key="14">
    <source>
        <dbReference type="Pfam" id="PF07504"/>
    </source>
</evidence>
<keyword evidence="2 9" id="KW-0645">Protease</keyword>
<dbReference type="InterPro" id="IPR050728">
    <property type="entry name" value="Zinc_Metalloprotease_M4"/>
</dbReference>
<sequence>MTRIRFLAAALLALPLAACEVDNSQLPEGEQKFDEAADLGDIKAALAALPSAEVAGQEANGIPFMITGRLGKADEVQGLAAGAGGRVSKALPGIAAAFRLNAADLVAKRSRTDAQGVTHIRYGQTKNGLPVVNEELIVHVGQDNTIIAANGTAHDGEIAPARATISAEAAKVAALDSTVGRHLQVDGVRLVYVRPSSDAKLQLAYEAIVSGEGLDLPIKDAVYVSALNGSIVARHAKIHSALNRKVYSANNGSSTPGTLKRSEGQAATGDSHVDGNYDKLGGTYNCYKNNFGRDSFDNAGATLISTVHYSSRYTNAYWDGTQMVYGDSDGVQSAPLGLSGDVTTHELTHAVTEYESNLTYSGESGGINEALSDIFGAYCESYESGTWATTNAVFSVGDDVWTPATAGDALRYMYDPAKDGASHDYWTTSTKNVDVHYSSGVANLAFTLLSKGGTHPRGKSTISVPAIGVQKAGAIYYKANTDLFTASTNYSQAKAYLEQAAAALYGAGSPEVAAVTASLQAVGVSVSTPPKTVYLNQTGLSAATNASLSFSLSVPANKAPTFEISGGTGDADLYVRAGAAPTTTTYDCRPYKAGNSETCDLAAKTTTTTFYVLLRAYSSFSGVTLKGSY</sequence>
<comment type="subcellular location">
    <subcellularLocation>
        <location evidence="9">Secreted</location>
    </subcellularLocation>
</comment>
<evidence type="ECO:0000313" key="16">
    <source>
        <dbReference type="Proteomes" id="UP000011682"/>
    </source>
</evidence>
<dbReference type="InterPro" id="IPR027268">
    <property type="entry name" value="Peptidase_M4/M1_CTD_sf"/>
</dbReference>
<feature type="active site" description="Proton donor" evidence="8">
    <location>
        <position position="436"/>
    </location>
</feature>
<dbReference type="GO" id="GO:0046872">
    <property type="term" value="F:metal ion binding"/>
    <property type="evidence" value="ECO:0007669"/>
    <property type="project" value="UniProtKB-UniRule"/>
</dbReference>
<keyword evidence="5 9" id="KW-0378">Hydrolase</keyword>
<reference evidence="15" key="1">
    <citation type="submission" date="2013-05" db="EMBL/GenBank/DDBJ databases">
        <title>Genome assembly of Cystobacter fuscus DSM 2262.</title>
        <authorList>
            <person name="Sharma G."/>
            <person name="Khatri I."/>
            <person name="Kaur C."/>
            <person name="Mayilraj S."/>
            <person name="Subramanian S."/>
        </authorList>
    </citation>
    <scope>NUCLEOTIDE SEQUENCE [LARGE SCALE GENOMIC DNA]</scope>
    <source>
        <strain evidence="15">DSM 2262</strain>
    </source>
</reference>
<dbReference type="PANTHER" id="PTHR33794:SF1">
    <property type="entry name" value="BACILLOLYSIN"/>
    <property type="match status" value="1"/>
</dbReference>
<dbReference type="InterPro" id="IPR007280">
    <property type="entry name" value="Peptidase_C_arc/bac"/>
</dbReference>
<evidence type="ECO:0000256" key="4">
    <source>
        <dbReference type="ARBA" id="ARBA00022729"/>
    </source>
</evidence>
<feature type="active site" evidence="8">
    <location>
        <position position="346"/>
    </location>
</feature>
<dbReference type="GO" id="GO:0004222">
    <property type="term" value="F:metalloendopeptidase activity"/>
    <property type="evidence" value="ECO:0007669"/>
    <property type="project" value="UniProtKB-UniRule"/>
</dbReference>
<dbReference type="PRINTS" id="PR00730">
    <property type="entry name" value="THERMOLYSIN"/>
</dbReference>
<dbReference type="Gene3D" id="3.10.170.10">
    <property type="match status" value="1"/>
</dbReference>
<feature type="region of interest" description="Disordered" evidence="10">
    <location>
        <begin position="249"/>
        <end position="273"/>
    </location>
</feature>
<dbReference type="InterPro" id="IPR013856">
    <property type="entry name" value="Peptidase_M4_domain"/>
</dbReference>
<dbReference type="OrthoDB" id="5479586at2"/>
<keyword evidence="6 9" id="KW-0862">Zinc</keyword>
<evidence type="ECO:0000259" key="11">
    <source>
        <dbReference type="Pfam" id="PF01447"/>
    </source>
</evidence>
<keyword evidence="9" id="KW-0964">Secreted</keyword>
<dbReference type="Pfam" id="PF02868">
    <property type="entry name" value="Peptidase_M4_C"/>
    <property type="match status" value="1"/>
</dbReference>
<evidence type="ECO:0000256" key="5">
    <source>
        <dbReference type="ARBA" id="ARBA00022801"/>
    </source>
</evidence>
<comment type="cofactor">
    <cofactor evidence="9">
        <name>Zn(2+)</name>
        <dbReference type="ChEBI" id="CHEBI:29105"/>
    </cofactor>
</comment>
<keyword evidence="16" id="KW-1185">Reference proteome</keyword>
<evidence type="ECO:0000256" key="1">
    <source>
        <dbReference type="ARBA" id="ARBA00009388"/>
    </source>
</evidence>
<dbReference type="InterPro" id="IPR023612">
    <property type="entry name" value="Peptidase_M4"/>
</dbReference>
<organism evidence="15 16">
    <name type="scientific">Cystobacter fuscus (strain ATCC 25194 / DSM 2262 / NBRC 100088 / M29)</name>
    <dbReference type="NCBI Taxonomy" id="1242864"/>
    <lineage>
        <taxon>Bacteria</taxon>
        <taxon>Pseudomonadati</taxon>
        <taxon>Myxococcota</taxon>
        <taxon>Myxococcia</taxon>
        <taxon>Myxococcales</taxon>
        <taxon>Cystobacterineae</taxon>
        <taxon>Archangiaceae</taxon>
        <taxon>Cystobacter</taxon>
    </lineage>
</organism>
<dbReference type="Pfam" id="PF01447">
    <property type="entry name" value="Peptidase_M4"/>
    <property type="match status" value="1"/>
</dbReference>
<dbReference type="Proteomes" id="UP000011682">
    <property type="component" value="Unassembled WGS sequence"/>
</dbReference>
<evidence type="ECO:0000256" key="7">
    <source>
        <dbReference type="ARBA" id="ARBA00023049"/>
    </source>
</evidence>
<keyword evidence="7 9" id="KW-0482">Metalloprotease</keyword>
<protein>
    <recommendedName>
        <fullName evidence="9">Neutral metalloproteinase</fullName>
        <ecNumber evidence="9">3.4.24.-</ecNumber>
    </recommendedName>
</protein>
<gene>
    <name evidence="15" type="ORF">D187_007165</name>
</gene>
<dbReference type="GO" id="GO:0005576">
    <property type="term" value="C:extracellular region"/>
    <property type="evidence" value="ECO:0007669"/>
    <property type="project" value="UniProtKB-SubCell"/>
</dbReference>
<comment type="function">
    <text evidence="9">Extracellular zinc metalloprotease.</text>
</comment>
<dbReference type="EMBL" id="ANAH02000064">
    <property type="protein sequence ID" value="EPX57411.1"/>
    <property type="molecule type" value="Genomic_DNA"/>
</dbReference>
<dbReference type="PANTHER" id="PTHR33794">
    <property type="entry name" value="BACILLOLYSIN"/>
    <property type="match status" value="1"/>
</dbReference>
<evidence type="ECO:0000256" key="2">
    <source>
        <dbReference type="ARBA" id="ARBA00022670"/>
    </source>
</evidence>
<feature type="chain" id="PRO_5023157307" description="Neutral metalloproteinase" evidence="9">
    <location>
        <begin position="21"/>
        <end position="629"/>
    </location>
</feature>
<dbReference type="Pfam" id="PF07504">
    <property type="entry name" value="FTP"/>
    <property type="match status" value="1"/>
</dbReference>
<dbReference type="Gene3D" id="1.10.390.10">
    <property type="entry name" value="Neutral Protease Domain 2"/>
    <property type="match status" value="1"/>
</dbReference>
<dbReference type="Pfam" id="PF04151">
    <property type="entry name" value="PPC"/>
    <property type="match status" value="1"/>
</dbReference>
<feature type="signal peptide" evidence="9">
    <location>
        <begin position="1"/>
        <end position="20"/>
    </location>
</feature>
<dbReference type="AlphaFoldDB" id="S9P2M6"/>
<keyword evidence="3" id="KW-0479">Metal-binding</keyword>
<name>S9P2M6_CYSF2</name>
<feature type="domain" description="FTP" evidence="14">
    <location>
        <begin position="103"/>
        <end position="152"/>
    </location>
</feature>
<keyword evidence="4 9" id="KW-0732">Signal</keyword>
<evidence type="ECO:0000256" key="9">
    <source>
        <dbReference type="RuleBase" id="RU366073"/>
    </source>
</evidence>
<evidence type="ECO:0000256" key="8">
    <source>
        <dbReference type="PIRSR" id="PIRSR623612-1"/>
    </source>
</evidence>
<dbReference type="EC" id="3.4.24.-" evidence="9"/>
<evidence type="ECO:0000256" key="3">
    <source>
        <dbReference type="ARBA" id="ARBA00022723"/>
    </source>
</evidence>
<dbReference type="InterPro" id="IPR001570">
    <property type="entry name" value="Peptidase_M4_C_domain"/>
</dbReference>
<accession>S9P2M6</accession>
<evidence type="ECO:0000256" key="10">
    <source>
        <dbReference type="SAM" id="MobiDB-lite"/>
    </source>
</evidence>
<dbReference type="GO" id="GO:0006508">
    <property type="term" value="P:proteolysis"/>
    <property type="evidence" value="ECO:0007669"/>
    <property type="project" value="UniProtKB-KW"/>
</dbReference>
<feature type="domain" description="Peptidase C-terminal archaeal/bacterial" evidence="13">
    <location>
        <begin position="548"/>
        <end position="615"/>
    </location>
</feature>
<proteinExistence type="inferred from homology"/>
<evidence type="ECO:0000313" key="15">
    <source>
        <dbReference type="EMBL" id="EPX57411.1"/>
    </source>
</evidence>
<comment type="caution">
    <text evidence="15">The sequence shown here is derived from an EMBL/GenBank/DDBJ whole genome shotgun (WGS) entry which is preliminary data.</text>
</comment>
<feature type="domain" description="Peptidase M4" evidence="11">
    <location>
        <begin position="244"/>
        <end position="353"/>
    </location>
</feature>
<dbReference type="Gene3D" id="2.60.120.380">
    <property type="match status" value="1"/>
</dbReference>
<comment type="similarity">
    <text evidence="1 9">Belongs to the peptidase M4 family.</text>
</comment>
<dbReference type="RefSeq" id="WP_002629039.1">
    <property type="nucleotide sequence ID" value="NZ_ANAH02000064.1"/>
</dbReference>
<dbReference type="eggNOG" id="COG3227">
    <property type="taxonomic scope" value="Bacteria"/>
</dbReference>